<reference evidence="1" key="1">
    <citation type="journal article" date="2014" name="Front. Microbiol.">
        <title>High frequency of phylogenetically diverse reductive dehalogenase-homologous genes in deep subseafloor sedimentary metagenomes.</title>
        <authorList>
            <person name="Kawai M."/>
            <person name="Futagami T."/>
            <person name="Toyoda A."/>
            <person name="Takaki Y."/>
            <person name="Nishi S."/>
            <person name="Hori S."/>
            <person name="Arai W."/>
            <person name="Tsubouchi T."/>
            <person name="Morono Y."/>
            <person name="Uchiyama I."/>
            <person name="Ito T."/>
            <person name="Fujiyama A."/>
            <person name="Inagaki F."/>
            <person name="Takami H."/>
        </authorList>
    </citation>
    <scope>NUCLEOTIDE SEQUENCE</scope>
    <source>
        <strain evidence="1">Expedition CK06-06</strain>
    </source>
</reference>
<protein>
    <submittedName>
        <fullName evidence="1">Uncharacterized protein</fullName>
    </submittedName>
</protein>
<dbReference type="AlphaFoldDB" id="X1UPV4"/>
<organism evidence="1">
    <name type="scientific">marine sediment metagenome</name>
    <dbReference type="NCBI Taxonomy" id="412755"/>
    <lineage>
        <taxon>unclassified sequences</taxon>
        <taxon>metagenomes</taxon>
        <taxon>ecological metagenomes</taxon>
    </lineage>
</organism>
<name>X1UPV4_9ZZZZ</name>
<evidence type="ECO:0000313" key="1">
    <source>
        <dbReference type="EMBL" id="GAJ19478.1"/>
    </source>
</evidence>
<feature type="non-terminal residue" evidence="1">
    <location>
        <position position="148"/>
    </location>
</feature>
<feature type="non-terminal residue" evidence="1">
    <location>
        <position position="1"/>
    </location>
</feature>
<sequence>EFSGGGSWLPSKYFGGTLRLPIVDIKSINSKKKEIVLKNGKVIPAYTWVSGELAAFTGEFKYGDVSVWADRRMHVELGEVISEKEEAVIEKEAIKAVVHKTDGTAISIQHPAFKVNTPSMYIKEAEYKDDSRIVFGSTGYDWSDVPRD</sequence>
<accession>X1UPV4</accession>
<comment type="caution">
    <text evidence="1">The sequence shown here is derived from an EMBL/GenBank/DDBJ whole genome shotgun (WGS) entry which is preliminary data.</text>
</comment>
<gene>
    <name evidence="1" type="ORF">S12H4_59931</name>
</gene>
<proteinExistence type="predicted"/>
<dbReference type="EMBL" id="BARW01039312">
    <property type="protein sequence ID" value="GAJ19478.1"/>
    <property type="molecule type" value="Genomic_DNA"/>
</dbReference>